<protein>
    <submittedName>
        <fullName evidence="1">Uncharacterized protein</fullName>
    </submittedName>
</protein>
<sequence length="60" mass="7240">MTEKEQIQKNVEEFSRLQDYMVDSDKESTAYKKMKKRYIELKVILTTFGVNLTELDYIKE</sequence>
<keyword evidence="2" id="KW-1185">Reference proteome</keyword>
<dbReference type="EMBL" id="SRYA01000037">
    <property type="protein sequence ID" value="TGY95034.1"/>
    <property type="molecule type" value="Genomic_DNA"/>
</dbReference>
<evidence type="ECO:0000313" key="1">
    <source>
        <dbReference type="EMBL" id="TGY95034.1"/>
    </source>
</evidence>
<organism evidence="1 2">
    <name type="scientific">Petralouisia muris</name>
    <dbReference type="NCBI Taxonomy" id="3032872"/>
    <lineage>
        <taxon>Bacteria</taxon>
        <taxon>Bacillati</taxon>
        <taxon>Bacillota</taxon>
        <taxon>Clostridia</taxon>
        <taxon>Lachnospirales</taxon>
        <taxon>Lachnospiraceae</taxon>
        <taxon>Petralouisia</taxon>
    </lineage>
</organism>
<accession>A0AC61RTB6</accession>
<gene>
    <name evidence="1" type="ORF">E5329_17090</name>
</gene>
<reference evidence="1" key="1">
    <citation type="submission" date="2019-04" db="EMBL/GenBank/DDBJ databases">
        <title>Microbes associate with the intestines of laboratory mice.</title>
        <authorList>
            <person name="Navarre W."/>
            <person name="Wong E."/>
            <person name="Huang K."/>
            <person name="Tropini C."/>
            <person name="Ng K."/>
            <person name="Yu B."/>
        </authorList>
    </citation>
    <scope>NUCLEOTIDE SEQUENCE</scope>
    <source>
        <strain evidence="1">NM01_1-7b</strain>
    </source>
</reference>
<name>A0AC61RTB6_9FIRM</name>
<evidence type="ECO:0000313" key="2">
    <source>
        <dbReference type="Proteomes" id="UP000304953"/>
    </source>
</evidence>
<dbReference type="Proteomes" id="UP000304953">
    <property type="component" value="Unassembled WGS sequence"/>
</dbReference>
<comment type="caution">
    <text evidence="1">The sequence shown here is derived from an EMBL/GenBank/DDBJ whole genome shotgun (WGS) entry which is preliminary data.</text>
</comment>
<proteinExistence type="predicted"/>